<dbReference type="Proteomes" id="UP000289152">
    <property type="component" value="Unassembled WGS sequence"/>
</dbReference>
<sequence>MPPSGLQIHKLGLEGCTDPSSSVLSLPRDVDSRIPRLALFGSKPPRLLSAPCIYPLPIPHLALSRHPNKAKQLRTASTLLGLPGPSAYPPSSPVRNEPKPSVEVNQSTGQVFLTFDPGRNKNRKDQGNTVRREWLLVVEFEVEIIGSESGVSKVSIPVPKCLDNVLRLKISQPVTSTSSMGAIDLVTHPKMLPLPETFFELSEDIRPPSRGQNRAGRLGAEEGWEDGEIMGPDDHMDELDGYETENNDDDDGTWVLGRFQRSVQLFITTAQSHLLIDSTDFLQLEWSFASAIPKLIVNPSWHPQTPSISLSYETLIEAFSILPLFVDLPDGWGWQSLDISADGLRIWRSTDSSFFSSQTSSNDMDDSFQDDSFATVRNKSKSFKRPSILSNGDTRASLLAQTMPNLGDDTLDDFSFEIPQEHSSKPLHPMTPTTSSLKSSSMSKPSSMSYSKGNVPVHATCFELEFEPVGSGSTADRRVQLQGTLVPLSSLTFVSCSLPCQLPIVRLDIPSAPTTCQITYPTPDHPSNTITYDMSSSAPPFIWLDSSGRSIAPQPLSSVQGEIMVRVERDAWHSQTIHLLVPIPKKTDSDIGFSIPCPGPSRTCQIVRASIGGKTIPRCVVKCDDRFEIRLRTEGNMGSGGSVTLSNVEITIQVEHMGDIVAVPHFPSAVGSMTVHLEGKHWDLSKLTHQTNLKYLSSTHYNISLPCPTPPFFTLTTPKTKKSKTIFSLGTFINIFFLYLLLSMGQQVQRLRNEVTFLSDEARDLRLYTIELQSRPITPPPSSLSPENVDERDMKGIKFDEVGSSNKYEQTSVARVVLQSAWGEWANHPTVKTMTKGLGWLWHAVIWVIHG</sequence>
<dbReference type="VEuPathDB" id="FungiDB:TREMEDRAFT_74241"/>
<evidence type="ECO:0000313" key="4">
    <source>
        <dbReference type="Proteomes" id="UP000289152"/>
    </source>
</evidence>
<keyword evidence="2" id="KW-0812">Transmembrane</keyword>
<comment type="caution">
    <text evidence="3">The sequence shown here is derived from an EMBL/GenBank/DDBJ whole genome shotgun (WGS) entry which is preliminary data.</text>
</comment>
<reference evidence="3 4" key="1">
    <citation type="submission" date="2016-06" db="EMBL/GenBank/DDBJ databases">
        <title>Evolution of pathogenesis and genome organization in the Tremellales.</title>
        <authorList>
            <person name="Cuomo C."/>
            <person name="Litvintseva A."/>
            <person name="Heitman J."/>
            <person name="Chen Y."/>
            <person name="Sun S."/>
            <person name="Springer D."/>
            <person name="Dromer F."/>
            <person name="Young S."/>
            <person name="Zeng Q."/>
            <person name="Chapman S."/>
            <person name="Gujja S."/>
            <person name="Saif S."/>
            <person name="Birren B."/>
        </authorList>
    </citation>
    <scope>NUCLEOTIDE SEQUENCE [LARGE SCALE GENOMIC DNA]</scope>
    <source>
        <strain evidence="3 4">ATCC 28783</strain>
    </source>
</reference>
<organism evidence="3 4">
    <name type="scientific">Tremella mesenterica</name>
    <name type="common">Jelly fungus</name>
    <dbReference type="NCBI Taxonomy" id="5217"/>
    <lineage>
        <taxon>Eukaryota</taxon>
        <taxon>Fungi</taxon>
        <taxon>Dikarya</taxon>
        <taxon>Basidiomycota</taxon>
        <taxon>Agaricomycotina</taxon>
        <taxon>Tremellomycetes</taxon>
        <taxon>Tremellales</taxon>
        <taxon>Tremellaceae</taxon>
        <taxon>Tremella</taxon>
    </lineage>
</organism>
<feature type="transmembrane region" description="Helical" evidence="2">
    <location>
        <begin position="725"/>
        <end position="742"/>
    </location>
</feature>
<evidence type="ECO:0000256" key="1">
    <source>
        <dbReference type="SAM" id="MobiDB-lite"/>
    </source>
</evidence>
<keyword evidence="4" id="KW-1185">Reference proteome</keyword>
<dbReference type="OrthoDB" id="2564326at2759"/>
<name>A0A4Q1BWA7_TREME</name>
<evidence type="ECO:0000313" key="3">
    <source>
        <dbReference type="EMBL" id="RXK42362.1"/>
    </source>
</evidence>
<dbReference type="AlphaFoldDB" id="A0A4Q1BWA7"/>
<gene>
    <name evidence="3" type="ORF">M231_00352</name>
</gene>
<evidence type="ECO:0000256" key="2">
    <source>
        <dbReference type="SAM" id="Phobius"/>
    </source>
</evidence>
<feature type="region of interest" description="Disordered" evidence="1">
    <location>
        <begin position="421"/>
        <end position="449"/>
    </location>
</feature>
<keyword evidence="2" id="KW-1133">Transmembrane helix</keyword>
<protein>
    <submittedName>
        <fullName evidence="3">Uncharacterized protein</fullName>
    </submittedName>
</protein>
<keyword evidence="2" id="KW-0472">Membrane</keyword>
<feature type="compositionally biased region" description="Low complexity" evidence="1">
    <location>
        <begin position="430"/>
        <end position="449"/>
    </location>
</feature>
<proteinExistence type="predicted"/>
<dbReference type="InParanoid" id="A0A4Q1BWA7"/>
<dbReference type="EMBL" id="SDIL01000002">
    <property type="protein sequence ID" value="RXK42362.1"/>
    <property type="molecule type" value="Genomic_DNA"/>
</dbReference>
<feature type="region of interest" description="Disordered" evidence="1">
    <location>
        <begin position="82"/>
        <end position="103"/>
    </location>
</feature>
<accession>A0A4Q1BWA7</accession>